<protein>
    <recommendedName>
        <fullName evidence="12">Phosphatidylserine decarboxylase proenzyme</fullName>
        <ecNumber evidence="12">4.1.1.65</ecNumber>
    </recommendedName>
    <component>
        <recommendedName>
            <fullName evidence="12">Phosphatidylserine decarboxylase alpha chain</fullName>
        </recommendedName>
    </component>
    <component>
        <recommendedName>
            <fullName evidence="12">Phosphatidylserine decarboxylase beta chain</fullName>
        </recommendedName>
    </component>
</protein>
<comment type="caution">
    <text evidence="13">The sequence shown here is derived from an EMBL/GenBank/DDBJ whole genome shotgun (WGS) entry which is preliminary data.</text>
</comment>
<evidence type="ECO:0000256" key="6">
    <source>
        <dbReference type="ARBA" id="ARBA00023136"/>
    </source>
</evidence>
<dbReference type="AlphaFoldDB" id="A0A7X0VY39"/>
<dbReference type="PANTHER" id="PTHR10067:SF6">
    <property type="entry name" value="PHOSPHATIDYLSERINE DECARBOXYLASE PROENZYME, MITOCHONDRIAL"/>
    <property type="match status" value="1"/>
</dbReference>
<reference evidence="13 14" key="1">
    <citation type="submission" date="2020-08" db="EMBL/GenBank/DDBJ databases">
        <title>Cohnella phylogeny.</title>
        <authorList>
            <person name="Dunlap C."/>
        </authorList>
    </citation>
    <scope>NUCLEOTIDE SEQUENCE [LARGE SCALE GENOMIC DNA]</scope>
    <source>
        <strain evidence="13 14">CBP 2801</strain>
    </source>
</reference>
<feature type="chain" id="PRO_5031659026" description="Phosphatidylserine decarboxylase alpha chain" evidence="12">
    <location>
        <begin position="227"/>
        <end position="267"/>
    </location>
</feature>
<dbReference type="GO" id="GO:0004609">
    <property type="term" value="F:phosphatidylserine decarboxylase activity"/>
    <property type="evidence" value="ECO:0007669"/>
    <property type="project" value="UniProtKB-UniRule"/>
</dbReference>
<keyword evidence="4 12" id="KW-0210">Decarboxylase</keyword>
<keyword evidence="9 12" id="KW-0456">Lyase</keyword>
<keyword evidence="11 12" id="KW-0670">Pyruvate</keyword>
<feature type="active site" description="Charge relay system; for autoendoproteolytic cleavage activity" evidence="12">
    <location>
        <position position="142"/>
    </location>
</feature>
<sequence>MNRWLLRAMTELTSRKFVSRLTGRLAKSPLSRRMIPRFAAIYRIAAHEAEKPIEQYGSLNEFFTRRLKPGSRPVDPAPDALVSPVDALITACGVVRDGTLLQVKGQDYTLDELLNDSPRMSQYRDGCYWVLYLSPTDYHRIHAPCSGAVVESEAIPGRVYPVNEFGLTSMRKVLSRNERLVTYIRHDGGEVAVVKVGALNVSSIRYVEPRPKRLERGDELAYFEFGSTVVLLAEDGTCEPRSDLKPGAKVRMGERLGTLAGEEDDGR</sequence>
<dbReference type="EMBL" id="JACJVO010000020">
    <property type="protein sequence ID" value="MBB6732563.1"/>
    <property type="molecule type" value="Genomic_DNA"/>
</dbReference>
<dbReference type="Proteomes" id="UP000564644">
    <property type="component" value="Unassembled WGS sequence"/>
</dbReference>
<evidence type="ECO:0000256" key="8">
    <source>
        <dbReference type="ARBA" id="ARBA00023209"/>
    </source>
</evidence>
<feature type="active site" description="Charge relay system; for autoendoproteolytic cleavage activity" evidence="12">
    <location>
        <position position="227"/>
    </location>
</feature>
<comment type="pathway">
    <text evidence="12">Phospholipid metabolism; phosphatidylethanolamine biosynthesis; phosphatidylethanolamine from CDP-diacylglycerol: step 2/2.</text>
</comment>
<evidence type="ECO:0000256" key="12">
    <source>
        <dbReference type="HAMAP-Rule" id="MF_00662"/>
    </source>
</evidence>
<feature type="modified residue" description="Pyruvic acid (Ser); by autocatalysis" evidence="12">
    <location>
        <position position="227"/>
    </location>
</feature>
<keyword evidence="7 12" id="KW-0865">Zymogen</keyword>
<name>A0A7X0VY39_9BACL</name>
<comment type="PTM">
    <text evidence="12">Is synthesized initially as an inactive proenzyme. Formation of the active enzyme involves a self-maturation process in which the active site pyruvoyl group is generated from an internal serine residue via an autocatalytic post-translational modification. Two non-identical subunits are generated from the proenzyme in this reaction, and the pyruvate is formed at the N-terminus of the alpha chain, which is derived from the carboxyl end of the proenzyme. The autoendoproteolytic cleavage occurs by a canonical serine protease mechanism, in which the side chain hydroxyl group of the serine supplies its oxygen atom to form the C-terminus of the beta chain, while the remainder of the serine residue undergoes an oxidative deamination to produce ammonia and the pyruvoyl prosthetic group on the alpha chain. During this reaction, the Ser that is part of the protease active site of the proenzyme becomes the pyruvoyl prosthetic group, which constitutes an essential element of the active site of the mature decarboxylase.</text>
</comment>
<feature type="active site" description="Charge relay system; for autoendoproteolytic cleavage activity" evidence="12">
    <location>
        <position position="86"/>
    </location>
</feature>
<evidence type="ECO:0000313" key="14">
    <source>
        <dbReference type="Proteomes" id="UP000564644"/>
    </source>
</evidence>
<dbReference type="PANTHER" id="PTHR10067">
    <property type="entry name" value="PHOSPHATIDYLSERINE DECARBOXYLASE"/>
    <property type="match status" value="1"/>
</dbReference>
<keyword evidence="2 12" id="KW-1003">Cell membrane</keyword>
<accession>A0A7X0VY39</accession>
<dbReference type="RefSeq" id="WP_185130222.1">
    <property type="nucleotide sequence ID" value="NZ_JACJVO010000020.1"/>
</dbReference>
<dbReference type="NCBIfam" id="TIGR00163">
    <property type="entry name" value="PS_decarb"/>
    <property type="match status" value="1"/>
</dbReference>
<organism evidence="13 14">
    <name type="scientific">Cohnella zeiphila</name>
    <dbReference type="NCBI Taxonomy" id="2761120"/>
    <lineage>
        <taxon>Bacteria</taxon>
        <taxon>Bacillati</taxon>
        <taxon>Bacillota</taxon>
        <taxon>Bacilli</taxon>
        <taxon>Bacillales</taxon>
        <taxon>Paenibacillaceae</taxon>
        <taxon>Cohnella</taxon>
    </lineage>
</organism>
<dbReference type="InterPro" id="IPR003817">
    <property type="entry name" value="PS_Dcarbxylase"/>
</dbReference>
<dbReference type="GO" id="GO:0006646">
    <property type="term" value="P:phosphatidylethanolamine biosynthetic process"/>
    <property type="evidence" value="ECO:0007669"/>
    <property type="project" value="UniProtKB-UniRule"/>
</dbReference>
<comment type="function">
    <text evidence="12">Catalyzes the formation of phosphatidylethanolamine (PtdEtn) from phosphatidylserine (PtdSer).</text>
</comment>
<keyword evidence="6 12" id="KW-0472">Membrane</keyword>
<evidence type="ECO:0000256" key="11">
    <source>
        <dbReference type="ARBA" id="ARBA00023317"/>
    </source>
</evidence>
<evidence type="ECO:0000256" key="2">
    <source>
        <dbReference type="ARBA" id="ARBA00022475"/>
    </source>
</evidence>
<keyword evidence="3 12" id="KW-0444">Lipid biosynthesis</keyword>
<comment type="catalytic activity">
    <reaction evidence="12">
        <text>a 1,2-diacyl-sn-glycero-3-phospho-L-serine + H(+) = a 1,2-diacyl-sn-glycero-3-phosphoethanolamine + CO2</text>
        <dbReference type="Rhea" id="RHEA:20828"/>
        <dbReference type="ChEBI" id="CHEBI:15378"/>
        <dbReference type="ChEBI" id="CHEBI:16526"/>
        <dbReference type="ChEBI" id="CHEBI:57262"/>
        <dbReference type="ChEBI" id="CHEBI:64612"/>
        <dbReference type="EC" id="4.1.1.65"/>
    </reaction>
</comment>
<evidence type="ECO:0000256" key="3">
    <source>
        <dbReference type="ARBA" id="ARBA00022516"/>
    </source>
</evidence>
<feature type="site" description="Cleavage (non-hydrolytic); by autocatalysis" evidence="12">
    <location>
        <begin position="226"/>
        <end position="227"/>
    </location>
</feature>
<comment type="subcellular location">
    <subcellularLocation>
        <location evidence="12">Cell membrane</location>
        <topology evidence="12">Peripheral membrane protein</topology>
    </subcellularLocation>
</comment>
<keyword evidence="8 12" id="KW-0594">Phospholipid biosynthesis</keyword>
<evidence type="ECO:0000313" key="13">
    <source>
        <dbReference type="EMBL" id="MBB6732563.1"/>
    </source>
</evidence>
<dbReference type="UniPathway" id="UPA00558">
    <property type="reaction ID" value="UER00616"/>
</dbReference>
<comment type="similarity">
    <text evidence="12">Belongs to the phosphatidylserine decarboxylase family. PSD-B subfamily. Prokaryotic type I sub-subfamily.</text>
</comment>
<evidence type="ECO:0000256" key="7">
    <source>
        <dbReference type="ARBA" id="ARBA00023145"/>
    </source>
</evidence>
<comment type="cofactor">
    <cofactor evidence="12">
        <name>pyruvate</name>
        <dbReference type="ChEBI" id="CHEBI:15361"/>
    </cofactor>
    <text evidence="12">Binds 1 pyruvoyl group covalently per subunit.</text>
</comment>
<dbReference type="EC" id="4.1.1.65" evidence="12"/>
<dbReference type="HAMAP" id="MF_00662">
    <property type="entry name" value="PS_decarb_PSD_B_type1"/>
    <property type="match status" value="1"/>
</dbReference>
<dbReference type="InterPro" id="IPR033177">
    <property type="entry name" value="PSD-B"/>
</dbReference>
<keyword evidence="5 12" id="KW-0443">Lipid metabolism</keyword>
<dbReference type="InterPro" id="IPR033178">
    <property type="entry name" value="PSD_type1_pro"/>
</dbReference>
<keyword evidence="10 12" id="KW-1208">Phospholipid metabolism</keyword>
<proteinExistence type="inferred from homology"/>
<feature type="chain" id="PRO_5031659027" description="Phosphatidylserine decarboxylase beta chain" evidence="12">
    <location>
        <begin position="1"/>
        <end position="226"/>
    </location>
</feature>
<gene>
    <name evidence="12 13" type="primary">psd</name>
    <name evidence="13" type="ORF">H7C18_16700</name>
</gene>
<dbReference type="GO" id="GO:0005886">
    <property type="term" value="C:plasma membrane"/>
    <property type="evidence" value="ECO:0007669"/>
    <property type="project" value="UniProtKB-SubCell"/>
</dbReference>
<evidence type="ECO:0000256" key="4">
    <source>
        <dbReference type="ARBA" id="ARBA00022793"/>
    </source>
</evidence>
<feature type="active site" description="Schiff-base intermediate with substrate; via pyruvic acid; for decarboxylase activity" evidence="12">
    <location>
        <position position="227"/>
    </location>
</feature>
<evidence type="ECO:0000256" key="9">
    <source>
        <dbReference type="ARBA" id="ARBA00023239"/>
    </source>
</evidence>
<comment type="subunit">
    <text evidence="12">Heterodimer of a large membrane-associated beta subunit and a small pyruvoyl-containing alpha subunit.</text>
</comment>
<evidence type="ECO:0000256" key="10">
    <source>
        <dbReference type="ARBA" id="ARBA00023264"/>
    </source>
</evidence>
<comment type="pathway">
    <text evidence="1">Lipid metabolism.</text>
</comment>
<keyword evidence="14" id="KW-1185">Reference proteome</keyword>
<dbReference type="Pfam" id="PF02666">
    <property type="entry name" value="PS_Dcarbxylase"/>
    <property type="match status" value="1"/>
</dbReference>
<evidence type="ECO:0000256" key="1">
    <source>
        <dbReference type="ARBA" id="ARBA00005189"/>
    </source>
</evidence>
<evidence type="ECO:0000256" key="5">
    <source>
        <dbReference type="ARBA" id="ARBA00023098"/>
    </source>
</evidence>